<dbReference type="EMBL" id="QGKX02002183">
    <property type="protein sequence ID" value="KAF3489641.1"/>
    <property type="molecule type" value="Genomic_DNA"/>
</dbReference>
<feature type="region of interest" description="Disordered" evidence="4">
    <location>
        <begin position="33"/>
        <end position="54"/>
    </location>
</feature>
<keyword evidence="3" id="KW-0863">Zinc-finger</keyword>
<dbReference type="GO" id="GO:0015979">
    <property type="term" value="P:photosynthesis"/>
    <property type="evidence" value="ECO:0007669"/>
    <property type="project" value="UniProtKB-KW"/>
</dbReference>
<sequence>MASLQLCDGYLLSKPSVSPRFRLPQRISHRLIPKASASSPPPPPPPPSSSSSLSLTRRDLLYQSAAVSLSLSSICAPAKADEQLSEWERVFLPIDPGVVLLDIAFVPDEPSRGFLLGTRQTLLETKDGGNTWAPRSIPSAEEEDFNYRFNSISFKGKEGWIIGKPAILLYTADAGENWDRIPLSSQLPGDMVFIEATGEKSAEMVTDEGAIYVTSNKGYNWKAAIQETVSATLNRTVSSGISGASYYTGTFSAVNRSPDGRYVAVSSRGNFFLTWEPGQTISCILQAMSNSSHDLSFQDVQHSLQSAAEKIEFIRNIYTRFLLLPNSVDVTLVSKESIIPEWENESRHRTMYYINRHRTSILVAEPPVYISLLDVMATVVSEVLGFPTSLPIASLFSCPEGSETEISACLRLCSHALTNTGTAVDSTVGQEIMPQDAVQVQLHPLRPFYKGEIVAWKIQQGDKLRYGRVPEDVRPSAGQALYRFKVEMTPGETGLLLSSQVFSFRGTSVENEGPSSLAEVLPAVSDNKSQGNAESSSTNKASSSSQVKTIRGSLIGFVLCDLQPVNETQYGRVTAKELVEAVHEMLSAAGINMELENQSLLQRTITLQEELKDSQAAFILEQERAEASLKEAETAKSQWICKICLIKEVDITIVPCGHVLCRECSASVARCPFCRLQVTRTIRLFRP</sequence>
<evidence type="ECO:0000313" key="6">
    <source>
        <dbReference type="EMBL" id="KAF3489641.1"/>
    </source>
</evidence>
<organism evidence="6 7">
    <name type="scientific">Brassica cretica</name>
    <name type="common">Mustard</name>
    <dbReference type="NCBI Taxonomy" id="69181"/>
    <lineage>
        <taxon>Eukaryota</taxon>
        <taxon>Viridiplantae</taxon>
        <taxon>Streptophyta</taxon>
        <taxon>Embryophyta</taxon>
        <taxon>Tracheophyta</taxon>
        <taxon>Spermatophyta</taxon>
        <taxon>Magnoliopsida</taxon>
        <taxon>eudicotyledons</taxon>
        <taxon>Gunneridae</taxon>
        <taxon>Pentapetalae</taxon>
        <taxon>rosids</taxon>
        <taxon>malvids</taxon>
        <taxon>Brassicales</taxon>
        <taxon>Brassicaceae</taxon>
        <taxon>Brassiceae</taxon>
        <taxon>Brassica</taxon>
    </lineage>
</organism>
<name>A0A8S9N2G0_BRACR</name>
<dbReference type="SUPFAM" id="SSF110296">
    <property type="entry name" value="Oligoxyloglucan reducing end-specific cellobiohydrolase"/>
    <property type="match status" value="1"/>
</dbReference>
<dbReference type="GO" id="GO:0009523">
    <property type="term" value="C:photosystem II"/>
    <property type="evidence" value="ECO:0007669"/>
    <property type="project" value="UniProtKB-KW"/>
</dbReference>
<proteinExistence type="predicted"/>
<dbReference type="GO" id="GO:0008270">
    <property type="term" value="F:zinc ion binding"/>
    <property type="evidence" value="ECO:0007669"/>
    <property type="project" value="UniProtKB-KW"/>
</dbReference>
<feature type="domain" description="RING-type" evidence="5">
    <location>
        <begin position="641"/>
        <end position="675"/>
    </location>
</feature>
<evidence type="ECO:0000256" key="4">
    <source>
        <dbReference type="SAM" id="MobiDB-lite"/>
    </source>
</evidence>
<keyword evidence="2" id="KW-0604">Photosystem II</keyword>
<dbReference type="InterPro" id="IPR013083">
    <property type="entry name" value="Znf_RING/FYVE/PHD"/>
</dbReference>
<dbReference type="PANTHER" id="PTHR47199:SF2">
    <property type="entry name" value="PHOTOSYSTEM II STABILITY_ASSEMBLY FACTOR HCF136, CHLOROPLASTIC"/>
    <property type="match status" value="1"/>
</dbReference>
<dbReference type="PANTHER" id="PTHR47199">
    <property type="entry name" value="PHOTOSYSTEM II STABILITY/ASSEMBLY FACTOR HCF136, CHLOROPLASTIC"/>
    <property type="match status" value="1"/>
</dbReference>
<dbReference type="Proteomes" id="UP000712600">
    <property type="component" value="Unassembled WGS sequence"/>
</dbReference>
<feature type="region of interest" description="Disordered" evidence="4">
    <location>
        <begin position="525"/>
        <end position="544"/>
    </location>
</feature>
<keyword evidence="3" id="KW-0862">Zinc</keyword>
<dbReference type="Gene3D" id="2.130.10.10">
    <property type="entry name" value="YVTN repeat-like/Quinoprotein amine dehydrogenase"/>
    <property type="match status" value="1"/>
</dbReference>
<evidence type="ECO:0000256" key="3">
    <source>
        <dbReference type="PROSITE-ProRule" id="PRU00175"/>
    </source>
</evidence>
<feature type="compositionally biased region" description="Pro residues" evidence="4">
    <location>
        <begin position="39"/>
        <end position="48"/>
    </location>
</feature>
<dbReference type="InterPro" id="IPR028203">
    <property type="entry name" value="PSII_CF48-like_dom"/>
</dbReference>
<evidence type="ECO:0000256" key="1">
    <source>
        <dbReference type="ARBA" id="ARBA00022531"/>
    </source>
</evidence>
<accession>A0A8S9N2G0</accession>
<dbReference type="AlphaFoldDB" id="A0A8S9N2G0"/>
<dbReference type="SUPFAM" id="SSF57850">
    <property type="entry name" value="RING/U-box"/>
    <property type="match status" value="1"/>
</dbReference>
<evidence type="ECO:0000259" key="5">
    <source>
        <dbReference type="PROSITE" id="PS50089"/>
    </source>
</evidence>
<dbReference type="InterPro" id="IPR001841">
    <property type="entry name" value="Znf_RING"/>
</dbReference>
<dbReference type="Gene3D" id="3.30.40.10">
    <property type="entry name" value="Zinc/RING finger domain, C3HC4 (zinc finger)"/>
    <property type="match status" value="1"/>
</dbReference>
<dbReference type="Pfam" id="PF14870">
    <property type="entry name" value="PSII_BNR"/>
    <property type="match status" value="1"/>
</dbReference>
<feature type="compositionally biased region" description="Low complexity" evidence="4">
    <location>
        <begin position="535"/>
        <end position="544"/>
    </location>
</feature>
<dbReference type="Pfam" id="PF13920">
    <property type="entry name" value="zf-C3HC4_3"/>
    <property type="match status" value="1"/>
</dbReference>
<dbReference type="PROSITE" id="PS50089">
    <property type="entry name" value="ZF_RING_2"/>
    <property type="match status" value="1"/>
</dbReference>
<gene>
    <name evidence="6" type="ORF">F2Q69_00056530</name>
</gene>
<dbReference type="SMART" id="SM00184">
    <property type="entry name" value="RING"/>
    <property type="match status" value="1"/>
</dbReference>
<dbReference type="InterPro" id="IPR015943">
    <property type="entry name" value="WD40/YVTN_repeat-like_dom_sf"/>
</dbReference>
<keyword evidence="1" id="KW-0602">Photosynthesis</keyword>
<reference evidence="6" key="1">
    <citation type="submission" date="2019-12" db="EMBL/GenBank/DDBJ databases">
        <title>Genome sequencing and annotation of Brassica cretica.</title>
        <authorList>
            <person name="Studholme D.J."/>
            <person name="Sarris P."/>
        </authorList>
    </citation>
    <scope>NUCLEOTIDE SEQUENCE</scope>
    <source>
        <strain evidence="6">PFS-109/04</strain>
        <tissue evidence="6">Leaf</tissue>
    </source>
</reference>
<evidence type="ECO:0000256" key="2">
    <source>
        <dbReference type="ARBA" id="ARBA00023276"/>
    </source>
</evidence>
<comment type="caution">
    <text evidence="6">The sequence shown here is derived from an EMBL/GenBank/DDBJ whole genome shotgun (WGS) entry which is preliminary data.</text>
</comment>
<keyword evidence="3" id="KW-0479">Metal-binding</keyword>
<protein>
    <recommendedName>
        <fullName evidence="5">RING-type domain-containing protein</fullName>
    </recommendedName>
</protein>
<evidence type="ECO:0000313" key="7">
    <source>
        <dbReference type="Proteomes" id="UP000712600"/>
    </source>
</evidence>